<sequence length="138" mass="16188">MRILLQQFQRQRPLTGNHHRMIEWRNPGKTLLLRQFNRFRFRFIKVCAMQQHFAAKPANGIDFDIRRRNRHHDQRLHAQTSGGKRHALGMVARRSGDHPVSFLRLGQPCHHRVSASKLEAVNGLPVFALHEDHVIKAR</sequence>
<reference evidence="1" key="1">
    <citation type="submission" date="2019-08" db="EMBL/GenBank/DDBJ databases">
        <authorList>
            <person name="Kucharzyk K."/>
            <person name="Murdoch R.W."/>
            <person name="Higgins S."/>
            <person name="Loffler F."/>
        </authorList>
    </citation>
    <scope>NUCLEOTIDE SEQUENCE</scope>
</reference>
<organism evidence="1">
    <name type="scientific">bioreactor metagenome</name>
    <dbReference type="NCBI Taxonomy" id="1076179"/>
    <lineage>
        <taxon>unclassified sequences</taxon>
        <taxon>metagenomes</taxon>
        <taxon>ecological metagenomes</taxon>
    </lineage>
</organism>
<comment type="caution">
    <text evidence="1">The sequence shown here is derived from an EMBL/GenBank/DDBJ whole genome shotgun (WGS) entry which is preliminary data.</text>
</comment>
<name>A0A645JEE2_9ZZZZ</name>
<proteinExistence type="predicted"/>
<protein>
    <submittedName>
        <fullName evidence="1">Uncharacterized protein</fullName>
    </submittedName>
</protein>
<gene>
    <name evidence="1" type="ORF">SDC9_209580</name>
</gene>
<dbReference type="EMBL" id="VSSQ01139038">
    <property type="protein sequence ID" value="MPN61836.1"/>
    <property type="molecule type" value="Genomic_DNA"/>
</dbReference>
<accession>A0A645JEE2</accession>
<evidence type="ECO:0000313" key="1">
    <source>
        <dbReference type="EMBL" id="MPN61836.1"/>
    </source>
</evidence>
<dbReference type="AlphaFoldDB" id="A0A645JEE2"/>